<dbReference type="GO" id="GO:0046872">
    <property type="term" value="F:metal ion binding"/>
    <property type="evidence" value="ECO:0007669"/>
    <property type="project" value="UniProtKB-KW"/>
</dbReference>
<keyword evidence="7" id="KW-1185">Reference proteome</keyword>
<dbReference type="InterPro" id="IPR009050">
    <property type="entry name" value="Globin-like_sf"/>
</dbReference>
<dbReference type="Proteomes" id="UP000619033">
    <property type="component" value="Unassembled WGS sequence"/>
</dbReference>
<sequence length="132" mass="14738">MIALVVQRFYARVRADAVLGPIFTPRVEDWPDHEAKITRFWSSVLLMSGEYHGSPMQVHLNIPALGRTDFDRWLALFDEALTSSCNADQAAACQSARKTDPLSASKIDPPCGASRSGPEPTELITEWRRVRP</sequence>
<keyword evidence="3" id="KW-0479">Metal-binding</keyword>
<evidence type="ECO:0000313" key="6">
    <source>
        <dbReference type="EMBL" id="MBL4929495.1"/>
    </source>
</evidence>
<keyword evidence="1" id="KW-0813">Transport</keyword>
<dbReference type="GO" id="GO:0019825">
    <property type="term" value="F:oxygen binding"/>
    <property type="evidence" value="ECO:0007669"/>
    <property type="project" value="InterPro"/>
</dbReference>
<evidence type="ECO:0000256" key="3">
    <source>
        <dbReference type="ARBA" id="ARBA00022723"/>
    </source>
</evidence>
<organism evidence="6 7">
    <name type="scientific">Fuscibacter oryzae</name>
    <dbReference type="NCBI Taxonomy" id="2803939"/>
    <lineage>
        <taxon>Bacteria</taxon>
        <taxon>Pseudomonadati</taxon>
        <taxon>Pseudomonadota</taxon>
        <taxon>Alphaproteobacteria</taxon>
        <taxon>Rhodobacterales</taxon>
        <taxon>Paracoccaceae</taxon>
        <taxon>Fuscibacter</taxon>
    </lineage>
</organism>
<evidence type="ECO:0000256" key="1">
    <source>
        <dbReference type="ARBA" id="ARBA00022448"/>
    </source>
</evidence>
<gene>
    <name evidence="6" type="ORF">JI744_15430</name>
</gene>
<dbReference type="InterPro" id="IPR001486">
    <property type="entry name" value="Hemoglobin_trunc"/>
</dbReference>
<dbReference type="EMBL" id="JAESVP010000008">
    <property type="protein sequence ID" value="MBL4929495.1"/>
    <property type="molecule type" value="Genomic_DNA"/>
</dbReference>
<dbReference type="CDD" id="cd08916">
    <property type="entry name" value="TrHb3_P"/>
    <property type="match status" value="1"/>
</dbReference>
<name>A0A8J7SUD3_9RHOB</name>
<dbReference type="Gene3D" id="1.10.490.10">
    <property type="entry name" value="Globins"/>
    <property type="match status" value="1"/>
</dbReference>
<keyword evidence="2" id="KW-0349">Heme</keyword>
<accession>A0A8J7SUD3</accession>
<dbReference type="GO" id="GO:0020037">
    <property type="term" value="F:heme binding"/>
    <property type="evidence" value="ECO:0007669"/>
    <property type="project" value="InterPro"/>
</dbReference>
<keyword evidence="4" id="KW-0408">Iron</keyword>
<dbReference type="InterPro" id="IPR012292">
    <property type="entry name" value="Globin/Proto"/>
</dbReference>
<dbReference type="Pfam" id="PF01152">
    <property type="entry name" value="Bac_globin"/>
    <property type="match status" value="1"/>
</dbReference>
<dbReference type="SUPFAM" id="SSF46458">
    <property type="entry name" value="Globin-like"/>
    <property type="match status" value="1"/>
</dbReference>
<evidence type="ECO:0000256" key="5">
    <source>
        <dbReference type="SAM" id="MobiDB-lite"/>
    </source>
</evidence>
<evidence type="ECO:0000256" key="2">
    <source>
        <dbReference type="ARBA" id="ARBA00022617"/>
    </source>
</evidence>
<proteinExistence type="predicted"/>
<protein>
    <submittedName>
        <fullName evidence="6">Group III truncated hemoglobin</fullName>
    </submittedName>
</protein>
<evidence type="ECO:0000313" key="7">
    <source>
        <dbReference type="Proteomes" id="UP000619033"/>
    </source>
</evidence>
<reference evidence="6" key="1">
    <citation type="submission" date="2021-01" db="EMBL/GenBank/DDBJ databases">
        <title>Genome seq and assembly of Tabrizicola sp. KVB23.</title>
        <authorList>
            <person name="Chhetri G."/>
        </authorList>
    </citation>
    <scope>NUCLEOTIDE SEQUENCE</scope>
    <source>
        <strain evidence="6">KVB23</strain>
    </source>
</reference>
<evidence type="ECO:0000256" key="4">
    <source>
        <dbReference type="ARBA" id="ARBA00023004"/>
    </source>
</evidence>
<feature type="region of interest" description="Disordered" evidence="5">
    <location>
        <begin position="96"/>
        <end position="132"/>
    </location>
</feature>
<comment type="caution">
    <text evidence="6">The sequence shown here is derived from an EMBL/GenBank/DDBJ whole genome shotgun (WGS) entry which is preliminary data.</text>
</comment>
<dbReference type="AlphaFoldDB" id="A0A8J7SUD3"/>